<reference evidence="7 8" key="1">
    <citation type="submission" date="2022-10" db="EMBL/GenBank/DDBJ databases">
        <title>Comparative genomics and taxonomic characterization of three novel marine species of genus Reichenbachiella exhibiting antioxidant and polysaccharide degradation activities.</title>
        <authorList>
            <person name="Muhammad N."/>
            <person name="Lee Y.-J."/>
            <person name="Ko J."/>
            <person name="Kim S.-G."/>
        </authorList>
    </citation>
    <scope>NUCLEOTIDE SEQUENCE [LARGE SCALE GENOMIC DNA]</scope>
    <source>
        <strain evidence="7 8">ABR2-5</strain>
    </source>
</reference>
<accession>A0ABT3CXN8</accession>
<keyword evidence="3" id="KW-0255">Endonuclease</keyword>
<keyword evidence="2" id="KW-0479">Metal-binding</keyword>
<keyword evidence="1" id="KW-0540">Nuclease</keyword>
<evidence type="ECO:0000256" key="1">
    <source>
        <dbReference type="ARBA" id="ARBA00022722"/>
    </source>
</evidence>
<evidence type="ECO:0000256" key="5">
    <source>
        <dbReference type="ARBA" id="ARBA00023157"/>
    </source>
</evidence>
<keyword evidence="5" id="KW-1015">Disulfide bond</keyword>
<sequence>MRSFLSIVLVFSSLTVLGWGKTGHRVVGDIAYWHLDRKAKNEIHKILKHEHLNMVGNYMDFIRSNDDYDYMTPWHYCTIPDGKTYEEVGTPEQGDVVATIERLVKELKSKQFTHGTELENLKYLVHVVADVHQPLHVGNGEDKGGNDVKVEFMWEKSNLHRVWDSGLIDYQQLSFTEYTKWINHVTTEERDQWQSDGIDVWIQEAMGYREAIYDIPENGRLSYEYNYKHIGTVNERLLKAGVRLAGILNEIYG</sequence>
<dbReference type="RefSeq" id="WP_264139172.1">
    <property type="nucleotide sequence ID" value="NZ_JAOYOD010000001.1"/>
</dbReference>
<keyword evidence="4" id="KW-0378">Hydrolase</keyword>
<dbReference type="Pfam" id="PF02265">
    <property type="entry name" value="S1-P1_nuclease"/>
    <property type="match status" value="1"/>
</dbReference>
<keyword evidence="8" id="KW-1185">Reference proteome</keyword>
<keyword evidence="6" id="KW-0325">Glycoprotein</keyword>
<dbReference type="EMBL" id="JAOYOD010000001">
    <property type="protein sequence ID" value="MCV9388314.1"/>
    <property type="molecule type" value="Genomic_DNA"/>
</dbReference>
<dbReference type="Gene3D" id="1.10.575.10">
    <property type="entry name" value="P1 Nuclease"/>
    <property type="match status" value="1"/>
</dbReference>
<dbReference type="SUPFAM" id="SSF48537">
    <property type="entry name" value="Phospholipase C/P1 nuclease"/>
    <property type="match status" value="1"/>
</dbReference>
<dbReference type="CDD" id="cd11010">
    <property type="entry name" value="S1-P1_nuclease"/>
    <property type="match status" value="1"/>
</dbReference>
<dbReference type="PANTHER" id="PTHR33146">
    <property type="entry name" value="ENDONUCLEASE 4"/>
    <property type="match status" value="1"/>
</dbReference>
<evidence type="ECO:0000256" key="6">
    <source>
        <dbReference type="ARBA" id="ARBA00023180"/>
    </source>
</evidence>
<proteinExistence type="predicted"/>
<protein>
    <submittedName>
        <fullName evidence="7">S1/P1 nuclease</fullName>
    </submittedName>
</protein>
<comment type="caution">
    <text evidence="7">The sequence shown here is derived from an EMBL/GenBank/DDBJ whole genome shotgun (WGS) entry which is preliminary data.</text>
</comment>
<gene>
    <name evidence="7" type="ORF">N7U62_16645</name>
</gene>
<dbReference type="Proteomes" id="UP001300692">
    <property type="component" value="Unassembled WGS sequence"/>
</dbReference>
<evidence type="ECO:0000256" key="3">
    <source>
        <dbReference type="ARBA" id="ARBA00022759"/>
    </source>
</evidence>
<organism evidence="7 8">
    <name type="scientific">Reichenbachiella ulvae</name>
    <dbReference type="NCBI Taxonomy" id="2980104"/>
    <lineage>
        <taxon>Bacteria</taxon>
        <taxon>Pseudomonadati</taxon>
        <taxon>Bacteroidota</taxon>
        <taxon>Cytophagia</taxon>
        <taxon>Cytophagales</taxon>
        <taxon>Reichenbachiellaceae</taxon>
        <taxon>Reichenbachiella</taxon>
    </lineage>
</organism>
<evidence type="ECO:0000256" key="2">
    <source>
        <dbReference type="ARBA" id="ARBA00022723"/>
    </source>
</evidence>
<evidence type="ECO:0000313" key="8">
    <source>
        <dbReference type="Proteomes" id="UP001300692"/>
    </source>
</evidence>
<name>A0ABT3CXN8_9BACT</name>
<evidence type="ECO:0000256" key="4">
    <source>
        <dbReference type="ARBA" id="ARBA00022801"/>
    </source>
</evidence>
<evidence type="ECO:0000313" key="7">
    <source>
        <dbReference type="EMBL" id="MCV9388314.1"/>
    </source>
</evidence>
<dbReference type="InterPro" id="IPR003154">
    <property type="entry name" value="S1/P1nuclease"/>
</dbReference>
<dbReference type="PANTHER" id="PTHR33146:SF26">
    <property type="entry name" value="ENDONUCLEASE 4"/>
    <property type="match status" value="1"/>
</dbReference>
<dbReference type="InterPro" id="IPR008947">
    <property type="entry name" value="PLipase_C/P1_nuclease_dom_sf"/>
</dbReference>